<dbReference type="PANTHER" id="PTHR37256">
    <property type="entry name" value="E1A-BINDING PROTEIN P400-LIKE"/>
    <property type="match status" value="1"/>
</dbReference>
<accession>A0AAN7GU66</accession>
<sequence length="350" mass="39122">MASQDQGSGNGHGDRAAAAALNSTRSLRQQHSNSLQPRPPPQKKQVRRRLHTTRPYQERLLNMAEARREIVAALKFHRATMKEAEEQREKHQKAHLASKLPQPVYQPMNFLNYQFYGSSIPSSSSFFHHMPPQSSPNQLDLSHWNIISPIPPLIQTSVEVNSLSLTLPTKTLGLNLNLGDFDKHFLTGSSTALSIYSTPSPSLPPSSSMAVAVPQEAEGKGRASATGESKEGRQLPDNEALAEEMRSIGERHQMEWNDQMNLATSAWWNEFLKGMENQEEAIKRATEECCGGGGLQTFDEVMEFPQWMDSSENSLQSHLVEDCFSNDHFPDALPRMEIGDIEGIDGDWFP</sequence>
<protein>
    <submittedName>
        <fullName evidence="3">Uncharacterized protein</fullName>
    </submittedName>
</protein>
<feature type="region of interest" description="Disordered" evidence="2">
    <location>
        <begin position="1"/>
        <end position="57"/>
    </location>
</feature>
<proteinExistence type="predicted"/>
<dbReference type="EMBL" id="JAXIOK010000020">
    <property type="protein sequence ID" value="KAK4747225.1"/>
    <property type="molecule type" value="Genomic_DNA"/>
</dbReference>
<keyword evidence="1" id="KW-0175">Coiled coil</keyword>
<evidence type="ECO:0000313" key="4">
    <source>
        <dbReference type="Proteomes" id="UP001345219"/>
    </source>
</evidence>
<feature type="compositionally biased region" description="Polar residues" evidence="2">
    <location>
        <begin position="21"/>
        <end position="35"/>
    </location>
</feature>
<gene>
    <name evidence="3" type="ORF">SAY87_026262</name>
</gene>
<name>A0AAN7GU66_9MYRT</name>
<dbReference type="Proteomes" id="UP001345219">
    <property type="component" value="Chromosome 20"/>
</dbReference>
<feature type="region of interest" description="Disordered" evidence="2">
    <location>
        <begin position="204"/>
        <end position="239"/>
    </location>
</feature>
<dbReference type="PANTHER" id="PTHR37256:SF1">
    <property type="entry name" value="MYB-LIKE PROTEIN A"/>
    <property type="match status" value="1"/>
</dbReference>
<comment type="caution">
    <text evidence="3">The sequence shown here is derived from an EMBL/GenBank/DDBJ whole genome shotgun (WGS) entry which is preliminary data.</text>
</comment>
<feature type="coiled-coil region" evidence="1">
    <location>
        <begin position="67"/>
        <end position="94"/>
    </location>
</feature>
<organism evidence="3 4">
    <name type="scientific">Trapa incisa</name>
    <dbReference type="NCBI Taxonomy" id="236973"/>
    <lineage>
        <taxon>Eukaryota</taxon>
        <taxon>Viridiplantae</taxon>
        <taxon>Streptophyta</taxon>
        <taxon>Embryophyta</taxon>
        <taxon>Tracheophyta</taxon>
        <taxon>Spermatophyta</taxon>
        <taxon>Magnoliopsida</taxon>
        <taxon>eudicotyledons</taxon>
        <taxon>Gunneridae</taxon>
        <taxon>Pentapetalae</taxon>
        <taxon>rosids</taxon>
        <taxon>malvids</taxon>
        <taxon>Myrtales</taxon>
        <taxon>Lythraceae</taxon>
        <taxon>Trapa</taxon>
    </lineage>
</organism>
<reference evidence="3 4" key="1">
    <citation type="journal article" date="2023" name="Hortic Res">
        <title>Pangenome of water caltrop reveals structural variations and asymmetric subgenome divergence after allopolyploidization.</title>
        <authorList>
            <person name="Zhang X."/>
            <person name="Chen Y."/>
            <person name="Wang L."/>
            <person name="Yuan Y."/>
            <person name="Fang M."/>
            <person name="Shi L."/>
            <person name="Lu R."/>
            <person name="Comes H.P."/>
            <person name="Ma Y."/>
            <person name="Chen Y."/>
            <person name="Huang G."/>
            <person name="Zhou Y."/>
            <person name="Zheng Z."/>
            <person name="Qiu Y."/>
        </authorList>
    </citation>
    <scope>NUCLEOTIDE SEQUENCE [LARGE SCALE GENOMIC DNA]</scope>
    <source>
        <tissue evidence="3">Roots</tissue>
    </source>
</reference>
<evidence type="ECO:0000256" key="2">
    <source>
        <dbReference type="SAM" id="MobiDB-lite"/>
    </source>
</evidence>
<evidence type="ECO:0000313" key="3">
    <source>
        <dbReference type="EMBL" id="KAK4747225.1"/>
    </source>
</evidence>
<keyword evidence="4" id="KW-1185">Reference proteome</keyword>
<dbReference type="AlphaFoldDB" id="A0AAN7GU66"/>
<evidence type="ECO:0000256" key="1">
    <source>
        <dbReference type="SAM" id="Coils"/>
    </source>
</evidence>